<protein>
    <recommendedName>
        <fullName evidence="5">Zona occludens toxin</fullName>
    </recommendedName>
</protein>
<feature type="transmembrane region" description="Helical" evidence="2">
    <location>
        <begin position="215"/>
        <end position="240"/>
    </location>
</feature>
<feature type="region of interest" description="Disordered" evidence="1">
    <location>
        <begin position="250"/>
        <end position="275"/>
    </location>
</feature>
<comment type="caution">
    <text evidence="3">The sequence shown here is derived from an EMBL/GenBank/DDBJ whole genome shotgun (WGS) entry which is preliminary data.</text>
</comment>
<sequence>MSKVKIKLVSIGHLPLGFDPKKIKNFSSSLFEVIEKIDNHELRCNSDGFYWEFSDHLVREQMPKLNGADFMIAIVNVRLEDNWYSRRLGGNQVIFTFYEIKEILQSANIPLENVIYRLLNAYTFAYKRNNHKIPEFHEMTDFTHDETRGCIFDMNGIKSDLVAACHNPIICSECKEKLRRDRVSNDDIESAEKDIKKIRKDLYFRILDKVKRHPIWALSLSSLFAFLLGVAGSITGSYLFEHLNSAESEPRDITSDSIGQPAATVEKTPTQQTAN</sequence>
<dbReference type="Proteomes" id="UP001481413">
    <property type="component" value="Unassembled WGS sequence"/>
</dbReference>
<dbReference type="EMBL" id="BAABWH010000005">
    <property type="protein sequence ID" value="GAA6146028.1"/>
    <property type="molecule type" value="Genomic_DNA"/>
</dbReference>
<reference evidence="3 4" key="1">
    <citation type="submission" date="2024-04" db="EMBL/GenBank/DDBJ databases">
        <title>Draft genome sequence of Thalassolituus maritimus NBRC 116585.</title>
        <authorList>
            <person name="Miyakawa T."/>
            <person name="Kusuya Y."/>
            <person name="Miura T."/>
        </authorList>
    </citation>
    <scope>NUCLEOTIDE SEQUENCE [LARGE SCALE GENOMIC DNA]</scope>
    <source>
        <strain evidence="3 4">5NW40-0001</strain>
    </source>
</reference>
<evidence type="ECO:0000256" key="1">
    <source>
        <dbReference type="SAM" id="MobiDB-lite"/>
    </source>
</evidence>
<keyword evidence="2" id="KW-0812">Transmembrane</keyword>
<gene>
    <name evidence="3" type="ORF">NBRC116585_21460</name>
</gene>
<evidence type="ECO:0000313" key="4">
    <source>
        <dbReference type="Proteomes" id="UP001481413"/>
    </source>
</evidence>
<keyword evidence="4" id="KW-1185">Reference proteome</keyword>
<evidence type="ECO:0008006" key="5">
    <source>
        <dbReference type="Google" id="ProtNLM"/>
    </source>
</evidence>
<keyword evidence="2" id="KW-1133">Transmembrane helix</keyword>
<dbReference type="RefSeq" id="WP_353295177.1">
    <property type="nucleotide sequence ID" value="NZ_BAABWH010000005.1"/>
</dbReference>
<keyword evidence="2" id="KW-0472">Membrane</keyword>
<evidence type="ECO:0000313" key="3">
    <source>
        <dbReference type="EMBL" id="GAA6146028.1"/>
    </source>
</evidence>
<name>A0ABQ0A0V8_9GAMM</name>
<accession>A0ABQ0A0V8</accession>
<proteinExistence type="predicted"/>
<organism evidence="3 4">
    <name type="scientific">Thalassolituus maritimus</name>
    <dbReference type="NCBI Taxonomy" id="484498"/>
    <lineage>
        <taxon>Bacteria</taxon>
        <taxon>Pseudomonadati</taxon>
        <taxon>Pseudomonadota</taxon>
        <taxon>Gammaproteobacteria</taxon>
        <taxon>Oceanospirillales</taxon>
        <taxon>Oceanospirillaceae</taxon>
        <taxon>Thalassolituus</taxon>
    </lineage>
</organism>
<evidence type="ECO:0000256" key="2">
    <source>
        <dbReference type="SAM" id="Phobius"/>
    </source>
</evidence>